<dbReference type="InterPro" id="IPR036812">
    <property type="entry name" value="NAD(P)_OxRdtase_dom_sf"/>
</dbReference>
<dbReference type="PANTHER" id="PTHR43364:SF4">
    <property type="entry name" value="NAD(P)-LINKED OXIDOREDUCTASE SUPERFAMILY PROTEIN"/>
    <property type="match status" value="1"/>
</dbReference>
<dbReference type="Gene3D" id="3.20.20.100">
    <property type="entry name" value="NADP-dependent oxidoreductase domain"/>
    <property type="match status" value="1"/>
</dbReference>
<reference evidence="4" key="1">
    <citation type="journal article" date="2019" name="Int. J. Syst. Evol. Microbiol.">
        <title>The Global Catalogue of Microorganisms (GCM) 10K type strain sequencing project: providing services to taxonomists for standard genome sequencing and annotation.</title>
        <authorList>
            <consortium name="The Broad Institute Genomics Platform"/>
            <consortium name="The Broad Institute Genome Sequencing Center for Infectious Disease"/>
            <person name="Wu L."/>
            <person name="Ma J."/>
        </authorList>
    </citation>
    <scope>NUCLEOTIDE SEQUENCE [LARGE SCALE GENOMIC DNA]</scope>
    <source>
        <strain evidence="4">KCTC 12907</strain>
    </source>
</reference>
<sequence>MKFVEVNGIKLSRLVIGTGDIKKWGGTEMLDQFAAAGGTAIDTAHQYREAEKMIGQWLRETGNRERMVILTKGAHHDDGSPGPRVNPEAIRKDLAESLERLGTDRIDLYALHRDDPSVPVGPVIEELNRHLEAGTVRAIGASNWTYLRIKEANEYASGHGLKGFMFNSVNLSLAKANEPRWEGCVSADEATADWHKANQLPLLSWSAQAGGFFSGLFSPEDRSHAEMVRVYYSEDNWERYRRAVKLAEEKQATANRIALAFVLNRPFPSGAIVGPRSEAELNDSLQAMNMDLTREQLEWLNLEREEPEE</sequence>
<dbReference type="SUPFAM" id="SSF51430">
    <property type="entry name" value="NAD(P)-linked oxidoreductase"/>
    <property type="match status" value="1"/>
</dbReference>
<dbReference type="InterPro" id="IPR050523">
    <property type="entry name" value="AKR_Detox_Biosynth"/>
</dbReference>
<gene>
    <name evidence="3" type="ORF">ACFQMJ_20405</name>
</gene>
<evidence type="ECO:0000256" key="1">
    <source>
        <dbReference type="ARBA" id="ARBA00023002"/>
    </source>
</evidence>
<feature type="domain" description="NADP-dependent oxidoreductase" evidence="2">
    <location>
        <begin position="27"/>
        <end position="298"/>
    </location>
</feature>
<dbReference type="EMBL" id="JBHTAI010000013">
    <property type="protein sequence ID" value="MFC7150903.1"/>
    <property type="molecule type" value="Genomic_DNA"/>
</dbReference>
<dbReference type="RefSeq" id="WP_378053567.1">
    <property type="nucleotide sequence ID" value="NZ_JBHMDN010000078.1"/>
</dbReference>
<dbReference type="Pfam" id="PF00248">
    <property type="entry name" value="Aldo_ket_red"/>
    <property type="match status" value="1"/>
</dbReference>
<name>A0ABW2FCW5_9BACL</name>
<dbReference type="CDD" id="cd19082">
    <property type="entry name" value="AKR_AKR10A1_2"/>
    <property type="match status" value="1"/>
</dbReference>
<dbReference type="InterPro" id="IPR023210">
    <property type="entry name" value="NADP_OxRdtase_dom"/>
</dbReference>
<organism evidence="3 4">
    <name type="scientific">Cohnella cellulosilytica</name>
    <dbReference type="NCBI Taxonomy" id="986710"/>
    <lineage>
        <taxon>Bacteria</taxon>
        <taxon>Bacillati</taxon>
        <taxon>Bacillota</taxon>
        <taxon>Bacilli</taxon>
        <taxon>Bacillales</taxon>
        <taxon>Paenibacillaceae</taxon>
        <taxon>Cohnella</taxon>
    </lineage>
</organism>
<dbReference type="Proteomes" id="UP001596378">
    <property type="component" value="Unassembled WGS sequence"/>
</dbReference>
<accession>A0ABW2FCW5</accession>
<keyword evidence="1" id="KW-0560">Oxidoreductase</keyword>
<proteinExistence type="predicted"/>
<evidence type="ECO:0000313" key="3">
    <source>
        <dbReference type="EMBL" id="MFC7150903.1"/>
    </source>
</evidence>
<comment type="caution">
    <text evidence="3">The sequence shown here is derived from an EMBL/GenBank/DDBJ whole genome shotgun (WGS) entry which is preliminary data.</text>
</comment>
<dbReference type="PANTHER" id="PTHR43364">
    <property type="entry name" value="NADH-SPECIFIC METHYLGLYOXAL REDUCTASE-RELATED"/>
    <property type="match status" value="1"/>
</dbReference>
<evidence type="ECO:0000259" key="2">
    <source>
        <dbReference type="Pfam" id="PF00248"/>
    </source>
</evidence>
<protein>
    <submittedName>
        <fullName evidence="3">Aldo/keto reductase</fullName>
    </submittedName>
</protein>
<evidence type="ECO:0000313" key="4">
    <source>
        <dbReference type="Proteomes" id="UP001596378"/>
    </source>
</evidence>
<keyword evidence="4" id="KW-1185">Reference proteome</keyword>